<dbReference type="Gene3D" id="2.60.120.10">
    <property type="entry name" value="Jelly Rolls"/>
    <property type="match status" value="1"/>
</dbReference>
<dbReference type="Pfam" id="PF00027">
    <property type="entry name" value="cNMP_binding"/>
    <property type="match status" value="1"/>
</dbReference>
<dbReference type="SUPFAM" id="SSF51206">
    <property type="entry name" value="cAMP-binding domain-like"/>
    <property type="match status" value="1"/>
</dbReference>
<reference evidence="2 3" key="1">
    <citation type="submission" date="2022-04" db="EMBL/GenBank/DDBJ databases">
        <title>Hymenobacter sp. isolated from the air.</title>
        <authorList>
            <person name="Won M."/>
            <person name="Lee C.-M."/>
            <person name="Woen H.-Y."/>
            <person name="Kwon S.-W."/>
        </authorList>
    </citation>
    <scope>NUCLEOTIDE SEQUENCE [LARGE SCALE GENOMIC DNA]</scope>
    <source>
        <strain evidence="3">5116 S-27</strain>
    </source>
</reference>
<sequence>MEFASFLRRHIEEIVPLSDEEFGEVARHFVPRTVAKQDYLIEVGHRVATEFLVVKGCLKTSAYDEEGKEYIVQFALENWWVSDYPALTHKASAGMAVQALEPSIVLELPVEQRDNMCQQVPAMHIFFGNKALRGYVAAQNRVLSLLRNSAKEKYELLLGQYPELFQRLPKRTLAHYLGVSRETLSRLEKRG</sequence>
<dbReference type="RefSeq" id="WP_244717083.1">
    <property type="nucleotide sequence ID" value="NZ_CP095049.1"/>
</dbReference>
<dbReference type="EMBL" id="CP095049">
    <property type="protein sequence ID" value="UOQ52776.1"/>
    <property type="molecule type" value="Genomic_DNA"/>
</dbReference>
<accession>A0ABY4F7Z0</accession>
<dbReference type="InterPro" id="IPR018490">
    <property type="entry name" value="cNMP-bd_dom_sf"/>
</dbReference>
<feature type="domain" description="Cyclic nucleotide-binding" evidence="1">
    <location>
        <begin position="32"/>
        <end position="119"/>
    </location>
</feature>
<name>A0ABY4F7Z0_9BACT</name>
<gene>
    <name evidence="2" type="ORF">MUN80_23915</name>
</gene>
<dbReference type="InterPro" id="IPR014710">
    <property type="entry name" value="RmlC-like_jellyroll"/>
</dbReference>
<organism evidence="2 3">
    <name type="scientific">Hymenobacter cellulosivorans</name>
    <dbReference type="NCBI Taxonomy" id="2932249"/>
    <lineage>
        <taxon>Bacteria</taxon>
        <taxon>Pseudomonadati</taxon>
        <taxon>Bacteroidota</taxon>
        <taxon>Cytophagia</taxon>
        <taxon>Cytophagales</taxon>
        <taxon>Hymenobacteraceae</taxon>
        <taxon>Hymenobacter</taxon>
    </lineage>
</organism>
<proteinExistence type="predicted"/>
<dbReference type="Proteomes" id="UP000831785">
    <property type="component" value="Chromosome"/>
</dbReference>
<dbReference type="CDD" id="cd00038">
    <property type="entry name" value="CAP_ED"/>
    <property type="match status" value="1"/>
</dbReference>
<protein>
    <submittedName>
        <fullName evidence="2">Crp/Fnr family transcriptional regulator</fullName>
    </submittedName>
</protein>
<evidence type="ECO:0000313" key="3">
    <source>
        <dbReference type="Proteomes" id="UP000831785"/>
    </source>
</evidence>
<evidence type="ECO:0000313" key="2">
    <source>
        <dbReference type="EMBL" id="UOQ52776.1"/>
    </source>
</evidence>
<evidence type="ECO:0000259" key="1">
    <source>
        <dbReference type="Pfam" id="PF00027"/>
    </source>
</evidence>
<dbReference type="InterPro" id="IPR000595">
    <property type="entry name" value="cNMP-bd_dom"/>
</dbReference>
<keyword evidence="3" id="KW-1185">Reference proteome</keyword>